<keyword evidence="2" id="KW-1185">Reference proteome</keyword>
<sequence length="42" mass="5082">MRRKGRSIPQLCLVLKRSYKSWKATKIGAKWSSEWNLRYLEL</sequence>
<organism evidence="1 2">
    <name type="scientific">Setaria viridis</name>
    <name type="common">Green bristlegrass</name>
    <name type="synonym">Setaria italica subsp. viridis</name>
    <dbReference type="NCBI Taxonomy" id="4556"/>
    <lineage>
        <taxon>Eukaryota</taxon>
        <taxon>Viridiplantae</taxon>
        <taxon>Streptophyta</taxon>
        <taxon>Embryophyta</taxon>
        <taxon>Tracheophyta</taxon>
        <taxon>Spermatophyta</taxon>
        <taxon>Magnoliopsida</taxon>
        <taxon>Liliopsida</taxon>
        <taxon>Poales</taxon>
        <taxon>Poaceae</taxon>
        <taxon>PACMAD clade</taxon>
        <taxon>Panicoideae</taxon>
        <taxon>Panicodae</taxon>
        <taxon>Paniceae</taxon>
        <taxon>Cenchrinae</taxon>
        <taxon>Setaria</taxon>
    </lineage>
</organism>
<evidence type="ECO:0000313" key="1">
    <source>
        <dbReference type="EMBL" id="TKW31034.1"/>
    </source>
</evidence>
<name>A0A4U6VQH5_SETVI</name>
<evidence type="ECO:0000313" key="2">
    <source>
        <dbReference type="Proteomes" id="UP000298652"/>
    </source>
</evidence>
<dbReference type="Proteomes" id="UP000298652">
    <property type="component" value="Chromosome 2"/>
</dbReference>
<proteinExistence type="predicted"/>
<dbReference type="EMBL" id="CM016553">
    <property type="protein sequence ID" value="TKW31034.1"/>
    <property type="molecule type" value="Genomic_DNA"/>
</dbReference>
<accession>A0A4U6VQH5</accession>
<dbReference type="AlphaFoldDB" id="A0A4U6VQH5"/>
<reference evidence="1" key="1">
    <citation type="submission" date="2019-03" db="EMBL/GenBank/DDBJ databases">
        <title>WGS assembly of Setaria viridis.</title>
        <authorList>
            <person name="Huang P."/>
            <person name="Jenkins J."/>
            <person name="Grimwood J."/>
            <person name="Barry K."/>
            <person name="Healey A."/>
            <person name="Mamidi S."/>
            <person name="Sreedasyam A."/>
            <person name="Shu S."/>
            <person name="Feldman M."/>
            <person name="Wu J."/>
            <person name="Yu Y."/>
            <person name="Chen C."/>
            <person name="Johnson J."/>
            <person name="Rokhsar D."/>
            <person name="Baxter I."/>
            <person name="Schmutz J."/>
            <person name="Brutnell T."/>
            <person name="Kellogg E."/>
        </authorList>
    </citation>
    <scope>NUCLEOTIDE SEQUENCE [LARGE SCALE GENOMIC DNA]</scope>
</reference>
<dbReference type="Gramene" id="TKW31034">
    <property type="protein sequence ID" value="TKW31034"/>
    <property type="gene ID" value="SEVIR_2G078480v2"/>
</dbReference>
<protein>
    <submittedName>
        <fullName evidence="1">Uncharacterized protein</fullName>
    </submittedName>
</protein>
<gene>
    <name evidence="1" type="ORF">SEVIR_2G078480v2</name>
</gene>